<evidence type="ECO:0000256" key="1">
    <source>
        <dbReference type="SAM" id="Phobius"/>
    </source>
</evidence>
<dbReference type="EMBL" id="AP025292">
    <property type="protein sequence ID" value="BDC99434.1"/>
    <property type="molecule type" value="Genomic_DNA"/>
</dbReference>
<feature type="transmembrane region" description="Helical" evidence="1">
    <location>
        <begin position="6"/>
        <end position="25"/>
    </location>
</feature>
<dbReference type="Proteomes" id="UP001354989">
    <property type="component" value="Chromosome"/>
</dbReference>
<gene>
    <name evidence="2" type="ORF">PEPS_17150</name>
</gene>
<accession>A0ABN6L8C5</accession>
<keyword evidence="1" id="KW-0472">Membrane</keyword>
<organism evidence="2 3">
    <name type="scientific">Persicobacter psychrovividus</name>
    <dbReference type="NCBI Taxonomy" id="387638"/>
    <lineage>
        <taxon>Bacteria</taxon>
        <taxon>Pseudomonadati</taxon>
        <taxon>Bacteroidota</taxon>
        <taxon>Cytophagia</taxon>
        <taxon>Cytophagales</taxon>
        <taxon>Persicobacteraceae</taxon>
        <taxon>Persicobacter</taxon>
    </lineage>
</organism>
<reference evidence="2 3" key="1">
    <citation type="submission" date="2021-12" db="EMBL/GenBank/DDBJ databases">
        <title>Genome sequencing of bacteria with rrn-lacking chromosome and rrn-plasmid.</title>
        <authorList>
            <person name="Anda M."/>
            <person name="Iwasaki W."/>
        </authorList>
    </citation>
    <scope>NUCLEOTIDE SEQUENCE [LARGE SCALE GENOMIC DNA]</scope>
    <source>
        <strain evidence="2 3">NBRC 101262</strain>
    </source>
</reference>
<sequence>MNTHLMIQVGVFLYLHFTFGVDIAPDKVKRINLFR</sequence>
<name>A0ABN6L8C5_9BACT</name>
<protein>
    <submittedName>
        <fullName evidence="2">Uncharacterized protein</fullName>
    </submittedName>
</protein>
<keyword evidence="3" id="KW-1185">Reference proteome</keyword>
<proteinExistence type="predicted"/>
<evidence type="ECO:0000313" key="2">
    <source>
        <dbReference type="EMBL" id="BDC99434.1"/>
    </source>
</evidence>
<keyword evidence="1" id="KW-0812">Transmembrane</keyword>
<evidence type="ECO:0000313" key="3">
    <source>
        <dbReference type="Proteomes" id="UP001354989"/>
    </source>
</evidence>
<keyword evidence="1" id="KW-1133">Transmembrane helix</keyword>